<evidence type="ECO:0000313" key="13">
    <source>
        <dbReference type="Proteomes" id="UP000483379"/>
    </source>
</evidence>
<dbReference type="PANTHER" id="PTHR30069:SF40">
    <property type="entry name" value="TONB-DEPENDENT RECEPTOR NMB0964-RELATED"/>
    <property type="match status" value="1"/>
</dbReference>
<evidence type="ECO:0000256" key="7">
    <source>
        <dbReference type="ARBA" id="ARBA00023237"/>
    </source>
</evidence>
<dbReference type="Gene3D" id="2.40.170.20">
    <property type="entry name" value="TonB-dependent receptor, beta-barrel domain"/>
    <property type="match status" value="1"/>
</dbReference>
<comment type="caution">
    <text evidence="12">The sequence shown here is derived from an EMBL/GenBank/DDBJ whole genome shotgun (WGS) entry which is preliminary data.</text>
</comment>
<evidence type="ECO:0000256" key="6">
    <source>
        <dbReference type="ARBA" id="ARBA00023136"/>
    </source>
</evidence>
<dbReference type="InterPro" id="IPR037066">
    <property type="entry name" value="Plug_dom_sf"/>
</dbReference>
<accession>A0A6M0K279</accession>
<evidence type="ECO:0000256" key="5">
    <source>
        <dbReference type="ARBA" id="ARBA00023077"/>
    </source>
</evidence>
<keyword evidence="5 9" id="KW-0798">TonB box</keyword>
<dbReference type="Proteomes" id="UP000483379">
    <property type="component" value="Unassembled WGS sequence"/>
</dbReference>
<keyword evidence="12" id="KW-0675">Receptor</keyword>
<dbReference type="RefSeq" id="WP_164452905.1">
    <property type="nucleotide sequence ID" value="NZ_JAAIJQ010000028.1"/>
</dbReference>
<evidence type="ECO:0000313" key="12">
    <source>
        <dbReference type="EMBL" id="NEV62435.1"/>
    </source>
</evidence>
<dbReference type="EMBL" id="JAAIJQ010000028">
    <property type="protein sequence ID" value="NEV62435.1"/>
    <property type="molecule type" value="Genomic_DNA"/>
</dbReference>
<sequence length="689" mass="75822">MTVSCSLKARRRSVFLPILPGLVLALSVSWAALANDLTDLSLEELASLEVTSVGKKAQPLSEAAAAIFVLSESDIRRSGATSIPEALRMVPGISVKRLDANKWSIGARGFGGRFSNKLLVLIDGRTVYTPSFSGVYWEYQDVMLADLDRIEVIRGPGATLWGANAVNGVINIITKSAAETQGGLLIAGVGSEERALVSLRYGGEIAPKTSGRVYAKYNDRDDLVTIDGDDGKDAWDLGQGGFRVDSTLASGDRMTLQGDVYRSNLRQQVEVADPFSPASLVRAVDDHVDAEGWNLLGRWQRALSVTSDMTLRLYYDHSERTEYYVRQRHDTLDLDFQQRTQLAARQDVVWGLGYRRIEDKIGATDVIEMQPTRDSRNLWSGFIQDEIALIPDQLGLTLGSKFEHNAYTGWEIQPNLRLLWKASERTTAWGAVSHAVRSPSRGETSAKVWGRATSTGAAAPYPQVLLYQTAGNSAFESETMTAYELGLRTAASSRLSLDLALFYNDYDDLRANLIDPSAIEATADGYLLLDLPFVNAGNGQSYGLELAAELQALSWWRLALAYSYLELTLDAGIAKVDDGLATGSVSDPRQTLSLRSLMNPRADIDLDLWLRYVDQSYPVLNTGPYALERIPGYWELDLRLAWRPQPHVELALVGQNLLHASHQEGYADAFGALPLEVERGVYASLRIAF</sequence>
<keyword evidence="2 8" id="KW-0813">Transport</keyword>
<evidence type="ECO:0000256" key="2">
    <source>
        <dbReference type="ARBA" id="ARBA00022448"/>
    </source>
</evidence>
<dbReference type="Pfam" id="PF07715">
    <property type="entry name" value="Plug"/>
    <property type="match status" value="1"/>
</dbReference>
<reference evidence="12 13" key="1">
    <citation type="submission" date="2020-02" db="EMBL/GenBank/DDBJ databases">
        <title>Genome sequences of Thiorhodococcus mannitoliphagus and Thiorhodococcus minor, purple sulfur photosynthetic bacteria in the gammaproteobacterial family, Chromatiaceae.</title>
        <authorList>
            <person name="Aviles F.A."/>
            <person name="Meyer T.E."/>
            <person name="Kyndt J.A."/>
        </authorList>
    </citation>
    <scope>NUCLEOTIDE SEQUENCE [LARGE SCALE GENOMIC DNA]</scope>
    <source>
        <strain evidence="12 13">DSM 11518</strain>
    </source>
</reference>
<evidence type="ECO:0000259" key="11">
    <source>
        <dbReference type="Pfam" id="PF07715"/>
    </source>
</evidence>
<evidence type="ECO:0000256" key="3">
    <source>
        <dbReference type="ARBA" id="ARBA00022452"/>
    </source>
</evidence>
<dbReference type="InterPro" id="IPR000531">
    <property type="entry name" value="Beta-barrel_TonB"/>
</dbReference>
<keyword evidence="7 8" id="KW-0998">Cell outer membrane</keyword>
<comment type="subcellular location">
    <subcellularLocation>
        <location evidence="1 8">Cell outer membrane</location>
        <topology evidence="1 8">Multi-pass membrane protein</topology>
    </subcellularLocation>
</comment>
<evidence type="ECO:0000256" key="1">
    <source>
        <dbReference type="ARBA" id="ARBA00004571"/>
    </source>
</evidence>
<proteinExistence type="inferred from homology"/>
<dbReference type="Gene3D" id="2.170.130.10">
    <property type="entry name" value="TonB-dependent receptor, plug domain"/>
    <property type="match status" value="1"/>
</dbReference>
<evidence type="ECO:0000256" key="8">
    <source>
        <dbReference type="PROSITE-ProRule" id="PRU01360"/>
    </source>
</evidence>
<dbReference type="AlphaFoldDB" id="A0A6M0K279"/>
<evidence type="ECO:0000256" key="4">
    <source>
        <dbReference type="ARBA" id="ARBA00022692"/>
    </source>
</evidence>
<dbReference type="SUPFAM" id="SSF56935">
    <property type="entry name" value="Porins"/>
    <property type="match status" value="1"/>
</dbReference>
<evidence type="ECO:0000256" key="9">
    <source>
        <dbReference type="RuleBase" id="RU003357"/>
    </source>
</evidence>
<dbReference type="GO" id="GO:0044718">
    <property type="term" value="P:siderophore transmembrane transport"/>
    <property type="evidence" value="ECO:0007669"/>
    <property type="project" value="TreeGrafter"/>
</dbReference>
<dbReference type="InterPro" id="IPR039426">
    <property type="entry name" value="TonB-dep_rcpt-like"/>
</dbReference>
<organism evidence="12 13">
    <name type="scientific">Thiorhodococcus minor</name>
    <dbReference type="NCBI Taxonomy" id="57489"/>
    <lineage>
        <taxon>Bacteria</taxon>
        <taxon>Pseudomonadati</taxon>
        <taxon>Pseudomonadota</taxon>
        <taxon>Gammaproteobacteria</taxon>
        <taxon>Chromatiales</taxon>
        <taxon>Chromatiaceae</taxon>
        <taxon>Thiorhodococcus</taxon>
    </lineage>
</organism>
<feature type="domain" description="TonB-dependent receptor plug" evidence="11">
    <location>
        <begin position="60"/>
        <end position="169"/>
    </location>
</feature>
<dbReference type="GO" id="GO:0015344">
    <property type="term" value="F:siderophore uptake transmembrane transporter activity"/>
    <property type="evidence" value="ECO:0007669"/>
    <property type="project" value="TreeGrafter"/>
</dbReference>
<dbReference type="InterPro" id="IPR036942">
    <property type="entry name" value="Beta-barrel_TonB_sf"/>
</dbReference>
<keyword evidence="3 8" id="KW-1134">Transmembrane beta strand</keyword>
<feature type="domain" description="TonB-dependent receptor-like beta-barrel" evidence="10">
    <location>
        <begin position="229"/>
        <end position="657"/>
    </location>
</feature>
<comment type="similarity">
    <text evidence="8 9">Belongs to the TonB-dependent receptor family.</text>
</comment>
<dbReference type="GO" id="GO:0009279">
    <property type="term" value="C:cell outer membrane"/>
    <property type="evidence" value="ECO:0007669"/>
    <property type="project" value="UniProtKB-SubCell"/>
</dbReference>
<dbReference type="InterPro" id="IPR012910">
    <property type="entry name" value="Plug_dom"/>
</dbReference>
<protein>
    <submittedName>
        <fullName evidence="12">TonB-dependent receptor</fullName>
    </submittedName>
</protein>
<dbReference type="PROSITE" id="PS52016">
    <property type="entry name" value="TONB_DEPENDENT_REC_3"/>
    <property type="match status" value="1"/>
</dbReference>
<evidence type="ECO:0000259" key="10">
    <source>
        <dbReference type="Pfam" id="PF00593"/>
    </source>
</evidence>
<name>A0A6M0K279_9GAMM</name>
<gene>
    <name evidence="12" type="ORF">G3446_11130</name>
</gene>
<dbReference type="Pfam" id="PF00593">
    <property type="entry name" value="TonB_dep_Rec_b-barrel"/>
    <property type="match status" value="1"/>
</dbReference>
<keyword evidence="13" id="KW-1185">Reference proteome</keyword>
<keyword evidence="4 8" id="KW-0812">Transmembrane</keyword>
<keyword evidence="6 8" id="KW-0472">Membrane</keyword>
<dbReference type="PANTHER" id="PTHR30069">
    <property type="entry name" value="TONB-DEPENDENT OUTER MEMBRANE RECEPTOR"/>
    <property type="match status" value="1"/>
</dbReference>